<organism evidence="2 3">
    <name type="scientific">Sphingomonas trueperi</name>
    <dbReference type="NCBI Taxonomy" id="53317"/>
    <lineage>
        <taxon>Bacteria</taxon>
        <taxon>Pseudomonadati</taxon>
        <taxon>Pseudomonadota</taxon>
        <taxon>Alphaproteobacteria</taxon>
        <taxon>Sphingomonadales</taxon>
        <taxon>Sphingomonadaceae</taxon>
        <taxon>Sphingomonas</taxon>
    </lineage>
</organism>
<name>A0A7X6BEJ2_9SPHN</name>
<comment type="caution">
    <text evidence="2">The sequence shown here is derived from an EMBL/GenBank/DDBJ whole genome shotgun (WGS) entry which is preliminary data.</text>
</comment>
<evidence type="ECO:0000256" key="1">
    <source>
        <dbReference type="SAM" id="MobiDB-lite"/>
    </source>
</evidence>
<keyword evidence="3" id="KW-1185">Reference proteome</keyword>
<dbReference type="AlphaFoldDB" id="A0A7X6BEJ2"/>
<gene>
    <name evidence="2" type="ORF">GGR89_003325</name>
</gene>
<sequence>MTKGVYAPVIANGVCAARAGAFLQVKLVAAVGAGECQALGPCYLRDGKPCSGVRMGSLDRLRRCVAAAHGMRTRRHAAGRRAYRDESHLLPWPRSRPSRCAPALVGEAVPPAISLGGFTRREAELQMGEGVASSRPAGERIDERARPRAETEPPSTLTGAAAGPTGERIGFDDGKCVRRQRACVASPRRIKRRRHLARDVIVCKLRKARSQHARRRNVGWKRISSCCHLRLRNGQPPTAAARRLISLR</sequence>
<dbReference type="EMBL" id="JAATJB010000011">
    <property type="protein sequence ID" value="NJB98986.1"/>
    <property type="molecule type" value="Genomic_DNA"/>
</dbReference>
<feature type="region of interest" description="Disordered" evidence="1">
    <location>
        <begin position="127"/>
        <end position="165"/>
    </location>
</feature>
<protein>
    <submittedName>
        <fullName evidence="2">Uncharacterized protein</fullName>
    </submittedName>
</protein>
<evidence type="ECO:0000313" key="3">
    <source>
        <dbReference type="Proteomes" id="UP000531251"/>
    </source>
</evidence>
<proteinExistence type="predicted"/>
<feature type="compositionally biased region" description="Basic and acidic residues" evidence="1">
    <location>
        <begin position="137"/>
        <end position="151"/>
    </location>
</feature>
<dbReference type="Proteomes" id="UP000531251">
    <property type="component" value="Unassembled WGS sequence"/>
</dbReference>
<reference evidence="2 3" key="1">
    <citation type="submission" date="2020-03" db="EMBL/GenBank/DDBJ databases">
        <title>Genomic Encyclopedia of Type Strains, Phase IV (KMG-IV): sequencing the most valuable type-strain genomes for metagenomic binning, comparative biology and taxonomic classification.</title>
        <authorList>
            <person name="Goeker M."/>
        </authorList>
    </citation>
    <scope>NUCLEOTIDE SEQUENCE [LARGE SCALE GENOMIC DNA]</scope>
    <source>
        <strain evidence="2 3">DSM 7225</strain>
    </source>
</reference>
<accession>A0A7X6BEJ2</accession>
<evidence type="ECO:0000313" key="2">
    <source>
        <dbReference type="EMBL" id="NJB98986.1"/>
    </source>
</evidence>